<proteinExistence type="inferred from homology"/>
<accession>A0A9X3UJ20</accession>
<dbReference type="InterPro" id="IPR032503">
    <property type="entry name" value="FAO_M"/>
</dbReference>
<dbReference type="InterPro" id="IPR006222">
    <property type="entry name" value="GCVT_N"/>
</dbReference>
<evidence type="ECO:0000313" key="8">
    <source>
        <dbReference type="Proteomes" id="UP001151234"/>
    </source>
</evidence>
<feature type="domain" description="FAD dependent oxidoreductase" evidence="3">
    <location>
        <begin position="9"/>
        <end position="368"/>
    </location>
</feature>
<reference evidence="7" key="1">
    <citation type="submission" date="2022-11" db="EMBL/GenBank/DDBJ databases">
        <title>Draft genome sequence of Hoeflea poritis E7-10 and Hoeflea prorocentri PM5-8, separated from scleractinian coral Porites lutea and marine dinoflagellate.</title>
        <authorList>
            <person name="Zhang G."/>
            <person name="Wei Q."/>
            <person name="Cai L."/>
        </authorList>
    </citation>
    <scope>NUCLEOTIDE SEQUENCE</scope>
    <source>
        <strain evidence="7">PM5-8</strain>
    </source>
</reference>
<dbReference type="Gene3D" id="3.50.50.60">
    <property type="entry name" value="FAD/NAD(P)-binding domain"/>
    <property type="match status" value="1"/>
</dbReference>
<name>A0A9X3UJ20_9HYPH</name>
<keyword evidence="8" id="KW-1185">Reference proteome</keyword>
<dbReference type="InterPro" id="IPR028896">
    <property type="entry name" value="GcvT/YgfZ/DmdA"/>
</dbReference>
<evidence type="ECO:0000259" key="6">
    <source>
        <dbReference type="Pfam" id="PF16350"/>
    </source>
</evidence>
<dbReference type="InterPro" id="IPR036188">
    <property type="entry name" value="FAD/NAD-bd_sf"/>
</dbReference>
<dbReference type="Gene3D" id="3.30.1360.120">
    <property type="entry name" value="Probable tRNA modification gtpase trme, domain 1"/>
    <property type="match status" value="1"/>
</dbReference>
<dbReference type="PANTHER" id="PTHR43757">
    <property type="entry name" value="AMINOMETHYLTRANSFERASE"/>
    <property type="match status" value="1"/>
</dbReference>
<gene>
    <name evidence="7" type="ORF">OQ273_11170</name>
</gene>
<organism evidence="7 8">
    <name type="scientific">Hoeflea prorocentri</name>
    <dbReference type="NCBI Taxonomy" id="1922333"/>
    <lineage>
        <taxon>Bacteria</taxon>
        <taxon>Pseudomonadati</taxon>
        <taxon>Pseudomonadota</taxon>
        <taxon>Alphaproteobacteria</taxon>
        <taxon>Hyphomicrobiales</taxon>
        <taxon>Rhizobiaceae</taxon>
        <taxon>Hoeflea</taxon>
    </lineage>
</organism>
<dbReference type="Gene3D" id="3.30.70.1400">
    <property type="entry name" value="Aminomethyltransferase beta-barrel domains"/>
    <property type="match status" value="1"/>
</dbReference>
<dbReference type="SUPFAM" id="SSF103025">
    <property type="entry name" value="Folate-binding domain"/>
    <property type="match status" value="1"/>
</dbReference>
<dbReference type="Pfam" id="PF08669">
    <property type="entry name" value="GCV_T_C"/>
    <property type="match status" value="1"/>
</dbReference>
<evidence type="ECO:0000313" key="7">
    <source>
        <dbReference type="EMBL" id="MDA5399135.1"/>
    </source>
</evidence>
<dbReference type="Pfam" id="PF01571">
    <property type="entry name" value="GCV_T"/>
    <property type="match status" value="1"/>
</dbReference>
<dbReference type="InterPro" id="IPR006076">
    <property type="entry name" value="FAD-dep_OxRdtase"/>
</dbReference>
<dbReference type="AlphaFoldDB" id="A0A9X3UJ20"/>
<dbReference type="InterPro" id="IPR013977">
    <property type="entry name" value="GcvT_C"/>
</dbReference>
<feature type="domain" description="FAD dependent oxidoreductase central" evidence="6">
    <location>
        <begin position="372"/>
        <end position="426"/>
    </location>
</feature>
<dbReference type="Pfam" id="PF16350">
    <property type="entry name" value="FAO_M"/>
    <property type="match status" value="1"/>
</dbReference>
<feature type="domain" description="Aminomethyltransferase C-terminal" evidence="5">
    <location>
        <begin position="724"/>
        <end position="803"/>
    </location>
</feature>
<dbReference type="SUPFAM" id="SSF101790">
    <property type="entry name" value="Aminomethyltransferase beta-barrel domain"/>
    <property type="match status" value="1"/>
</dbReference>
<comment type="similarity">
    <text evidence="1">Belongs to the GcvT family.</text>
</comment>
<dbReference type="PANTHER" id="PTHR43757:SF2">
    <property type="entry name" value="AMINOMETHYLTRANSFERASE, MITOCHONDRIAL"/>
    <property type="match status" value="1"/>
</dbReference>
<dbReference type="Gene3D" id="3.30.9.10">
    <property type="entry name" value="D-Amino Acid Oxidase, subunit A, domain 2"/>
    <property type="match status" value="1"/>
</dbReference>
<evidence type="ECO:0000256" key="2">
    <source>
        <dbReference type="ARBA" id="ARBA00023002"/>
    </source>
</evidence>
<evidence type="ECO:0000259" key="3">
    <source>
        <dbReference type="Pfam" id="PF01266"/>
    </source>
</evidence>
<keyword evidence="2" id="KW-0560">Oxidoreductase</keyword>
<sequence>MAELASHARIVIIGGGAVGASCLYHLAIAGITDAVLIEKNELTSGSTWHAAGNTPNFSGNLNLMKLQNYGNRLYNRLGEEVDYPINRHMTGAVRLAHSKERVQEFEHVAAMANAAGMTMETMSPEEMKDRFFPWMEIHDLQGGLWDPEDGDIDPAQLTQAFAKGARDLGAKIVRFTKVTGISQRPDSTWDVETDKGSINAEIVINAAGYYADEIGRMVGRNVPMVTMSHQYLVTEAVGQLEAMDKKIPMLRDPDDSYYLRQEGKGFILGPYEWQATPHWLTEGTPEDFAFQLYPDDLERLEWYINAACERVPMLMEGGVQKVINGPIPYAPDGLPLIGPAPGLTNFYEACVFTFGICQAGGAGKVIAEHITEGETELDLWMVDPRRFTDYATRKYATVKAIEVYQNEYAMHLPHRPWPAGRPAKTSPLYDTLAERGAQFGDFGGWERPIWFAREGDRPEPDLTFGKPHFDDAVAEEVKTVVERAGILDLTGFTRFELSGEGASDWLDGMISGALPRQGRVSLAYLCAPSGRVVTELTVTRLDDNRFWLIGPAAGYWHDRDWLRQHMPDDGSVRLEDITTRYGTIVLAGPKSREILAEIADEDVSNDGLKWLCAMPITIGTARGMVLRVNFVGELGYELHMPFETMPAVYAQLLAAGEPHGAGQFGMYAMDSMRLEKGYRAWKQDLSSEYTPLTSGVDRFVRLNKPDFIGREALLKQSEEGVAERFVVMELDTADRTEAAYGSPIFVGDKKVGLITSGGFGHRTGKSIAFGYVASEHTEEGSELLVDVFGDMRKATVVPEVIYDPNNDRLRA</sequence>
<evidence type="ECO:0000256" key="1">
    <source>
        <dbReference type="ARBA" id="ARBA00008609"/>
    </source>
</evidence>
<dbReference type="Pfam" id="PF01266">
    <property type="entry name" value="DAO"/>
    <property type="match status" value="1"/>
</dbReference>
<dbReference type="InterPro" id="IPR029043">
    <property type="entry name" value="GcvT/YgfZ_C"/>
</dbReference>
<evidence type="ECO:0000259" key="5">
    <source>
        <dbReference type="Pfam" id="PF08669"/>
    </source>
</evidence>
<feature type="domain" description="GCVT N-terminal" evidence="4">
    <location>
        <begin position="428"/>
        <end position="704"/>
    </location>
</feature>
<dbReference type="InterPro" id="IPR027266">
    <property type="entry name" value="TrmE/GcvT-like"/>
</dbReference>
<comment type="caution">
    <text evidence="7">The sequence shown here is derived from an EMBL/GenBank/DDBJ whole genome shotgun (WGS) entry which is preliminary data.</text>
</comment>
<dbReference type="Gene3D" id="2.40.30.110">
    <property type="entry name" value="Aminomethyltransferase beta-barrel domains"/>
    <property type="match status" value="1"/>
</dbReference>
<dbReference type="GO" id="GO:0016491">
    <property type="term" value="F:oxidoreductase activity"/>
    <property type="evidence" value="ECO:0007669"/>
    <property type="project" value="UniProtKB-KW"/>
</dbReference>
<dbReference type="EMBL" id="JAPJZI010000001">
    <property type="protein sequence ID" value="MDA5399135.1"/>
    <property type="molecule type" value="Genomic_DNA"/>
</dbReference>
<dbReference type="SUPFAM" id="SSF54373">
    <property type="entry name" value="FAD-linked reductases, C-terminal domain"/>
    <property type="match status" value="1"/>
</dbReference>
<dbReference type="Proteomes" id="UP001151234">
    <property type="component" value="Unassembled WGS sequence"/>
</dbReference>
<protein>
    <submittedName>
        <fullName evidence="7">FAD-dependent oxidoreductase</fullName>
    </submittedName>
</protein>
<dbReference type="SUPFAM" id="SSF51905">
    <property type="entry name" value="FAD/NAD(P)-binding domain"/>
    <property type="match status" value="1"/>
</dbReference>
<dbReference type="RefSeq" id="WP_267990582.1">
    <property type="nucleotide sequence ID" value="NZ_JAPJZI010000001.1"/>
</dbReference>
<evidence type="ECO:0000259" key="4">
    <source>
        <dbReference type="Pfam" id="PF01571"/>
    </source>
</evidence>